<dbReference type="Pfam" id="PF00932">
    <property type="entry name" value="LTD"/>
    <property type="match status" value="1"/>
</dbReference>
<reference evidence="3 4" key="1">
    <citation type="submission" date="2018-12" db="EMBL/GenBank/DDBJ databases">
        <title>Genome Sequence of Candidatus Viridilinea halotolerans isolated from saline sulfide-rich spring.</title>
        <authorList>
            <person name="Grouzdev D.S."/>
            <person name="Burganskaya E.I."/>
            <person name="Krutkina M.S."/>
            <person name="Sukhacheva M.V."/>
            <person name="Gorlenko V.M."/>
        </authorList>
    </citation>
    <scope>NUCLEOTIDE SEQUENCE [LARGE SCALE GENOMIC DNA]</scope>
    <source>
        <strain evidence="3">Chok-6</strain>
    </source>
</reference>
<feature type="compositionally biased region" description="Polar residues" evidence="1">
    <location>
        <begin position="145"/>
        <end position="157"/>
    </location>
</feature>
<dbReference type="AlphaFoldDB" id="A0A426U496"/>
<feature type="domain" description="LTD" evidence="2">
    <location>
        <begin position="7"/>
        <end position="114"/>
    </location>
</feature>
<feature type="compositionally biased region" description="Acidic residues" evidence="1">
    <location>
        <begin position="263"/>
        <end position="280"/>
    </location>
</feature>
<dbReference type="InterPro" id="IPR036415">
    <property type="entry name" value="Lamin_tail_dom_sf"/>
</dbReference>
<evidence type="ECO:0000256" key="1">
    <source>
        <dbReference type="SAM" id="MobiDB-lite"/>
    </source>
</evidence>
<gene>
    <name evidence="3" type="ORF">EI684_06415</name>
</gene>
<accession>A0A426U496</accession>
<proteinExistence type="predicted"/>
<feature type="region of interest" description="Disordered" evidence="1">
    <location>
        <begin position="126"/>
        <end position="226"/>
    </location>
</feature>
<evidence type="ECO:0000259" key="2">
    <source>
        <dbReference type="PROSITE" id="PS51841"/>
    </source>
</evidence>
<dbReference type="Proteomes" id="UP000280307">
    <property type="component" value="Unassembled WGS sequence"/>
</dbReference>
<dbReference type="PROSITE" id="PS51841">
    <property type="entry name" value="LTD"/>
    <property type="match status" value="1"/>
</dbReference>
<name>A0A426U496_9CHLR</name>
<evidence type="ECO:0000313" key="4">
    <source>
        <dbReference type="Proteomes" id="UP000280307"/>
    </source>
</evidence>
<protein>
    <submittedName>
        <fullName evidence="3">Lamin tail domain-containing protein</fullName>
    </submittedName>
</protein>
<dbReference type="EMBL" id="RSAS01000244">
    <property type="protein sequence ID" value="RRR74725.1"/>
    <property type="molecule type" value="Genomic_DNA"/>
</dbReference>
<dbReference type="InterPro" id="IPR001322">
    <property type="entry name" value="Lamin_tail_dom"/>
</dbReference>
<dbReference type="SUPFAM" id="SSF74853">
    <property type="entry name" value="Lamin A/C globular tail domain"/>
    <property type="match status" value="1"/>
</dbReference>
<evidence type="ECO:0000313" key="3">
    <source>
        <dbReference type="EMBL" id="RRR74725.1"/>
    </source>
</evidence>
<sequence>MRTPSPTRTPTNSPVPTANFPVGSLLLSEILPAPREQYNNEWVELYNPGETSIALEGWRLNDANDSGGIVLEGRIAPGEYLVVELPRAILNNSGDTVRLFGPDGALVDSYSYGPSAADQSFTRDLTSGQWRNDIPPSPGSPGPIVQQSDAQHATPTAASPILVIPGTTPNTPTPTHASDSGLAAPAHEPTYAQPPGNSYHFASPTPAPPSDHYVEPQELPPLPNAAAPPTPGFPWLPLSGVALIVAAGLLLVRPPAPPPTDWEKDEEDEEEGEEEEEEDVSLPVAKPAETGR</sequence>
<organism evidence="3 4">
    <name type="scientific">Candidatus Viridilinea halotolerans</name>
    <dbReference type="NCBI Taxonomy" id="2491704"/>
    <lineage>
        <taxon>Bacteria</taxon>
        <taxon>Bacillati</taxon>
        <taxon>Chloroflexota</taxon>
        <taxon>Chloroflexia</taxon>
        <taxon>Chloroflexales</taxon>
        <taxon>Chloroflexineae</taxon>
        <taxon>Oscillochloridaceae</taxon>
        <taxon>Candidatus Viridilinea</taxon>
    </lineage>
</organism>
<comment type="caution">
    <text evidence="3">The sequence shown here is derived from an EMBL/GenBank/DDBJ whole genome shotgun (WGS) entry which is preliminary data.</text>
</comment>
<feature type="region of interest" description="Disordered" evidence="1">
    <location>
        <begin position="252"/>
        <end position="292"/>
    </location>
</feature>
<feature type="compositionally biased region" description="Low complexity" evidence="1">
    <location>
        <begin position="165"/>
        <end position="175"/>
    </location>
</feature>